<dbReference type="EMBL" id="BJXW01000015">
    <property type="protein sequence ID" value="GEN31392.1"/>
    <property type="molecule type" value="Genomic_DNA"/>
</dbReference>
<reference evidence="2 3" key="1">
    <citation type="submission" date="2019-07" db="EMBL/GenBank/DDBJ databases">
        <title>Whole genome shotgun sequence of Cerasibacillus quisquiliarum NBRC 102429.</title>
        <authorList>
            <person name="Hosoyama A."/>
            <person name="Uohara A."/>
            <person name="Ohji S."/>
            <person name="Ichikawa N."/>
        </authorList>
    </citation>
    <scope>NUCLEOTIDE SEQUENCE [LARGE SCALE GENOMIC DNA]</scope>
    <source>
        <strain evidence="2 3">NBRC 102429</strain>
    </source>
</reference>
<evidence type="ECO:0000256" key="1">
    <source>
        <dbReference type="SAM" id="SignalP"/>
    </source>
</evidence>
<proteinExistence type="predicted"/>
<gene>
    <name evidence="2" type="ORF">CQU01_16300</name>
</gene>
<sequence>MKNLFTFIGLTAFISSLFLTPVAATPTSQIVQIVDKNEESLQSYTRSVTVNRTYSKRNDAPNSIKYNKHGYSGTLYLVNLKKVKNKWRATYKGYVSCIGTCPIPTNEL</sequence>
<comment type="caution">
    <text evidence="2">The sequence shown here is derived from an EMBL/GenBank/DDBJ whole genome shotgun (WGS) entry which is preliminary data.</text>
</comment>
<dbReference type="OrthoDB" id="2452944at2"/>
<feature type="chain" id="PRO_5022030739" evidence="1">
    <location>
        <begin position="25"/>
        <end position="108"/>
    </location>
</feature>
<feature type="signal peptide" evidence="1">
    <location>
        <begin position="1"/>
        <end position="24"/>
    </location>
</feature>
<protein>
    <submittedName>
        <fullName evidence="2">Uncharacterized protein</fullName>
    </submittedName>
</protein>
<dbReference type="Proteomes" id="UP000321491">
    <property type="component" value="Unassembled WGS sequence"/>
</dbReference>
<organism evidence="2 3">
    <name type="scientific">Cerasibacillus quisquiliarum</name>
    <dbReference type="NCBI Taxonomy" id="227865"/>
    <lineage>
        <taxon>Bacteria</taxon>
        <taxon>Bacillati</taxon>
        <taxon>Bacillota</taxon>
        <taxon>Bacilli</taxon>
        <taxon>Bacillales</taxon>
        <taxon>Bacillaceae</taxon>
        <taxon>Cerasibacillus</taxon>
    </lineage>
</organism>
<evidence type="ECO:0000313" key="3">
    <source>
        <dbReference type="Proteomes" id="UP000321491"/>
    </source>
</evidence>
<keyword evidence="3" id="KW-1185">Reference proteome</keyword>
<name>A0A511V229_9BACI</name>
<keyword evidence="1" id="KW-0732">Signal</keyword>
<evidence type="ECO:0000313" key="2">
    <source>
        <dbReference type="EMBL" id="GEN31392.1"/>
    </source>
</evidence>
<dbReference type="AlphaFoldDB" id="A0A511V229"/>
<accession>A0A511V229</accession>
<dbReference type="RefSeq" id="WP_146937543.1">
    <property type="nucleotide sequence ID" value="NZ_BJXW01000015.1"/>
</dbReference>